<dbReference type="AlphaFoldDB" id="A0A066YV75"/>
<proteinExistence type="predicted"/>
<name>A0A066YV75_9ACTN</name>
<accession>A0A066YV75</accession>
<keyword evidence="3" id="KW-1185">Reference proteome</keyword>
<organism evidence="2 3">
    <name type="scientific">Kitasatospora cheerisanensis KCTC 2395</name>
    <dbReference type="NCBI Taxonomy" id="1348663"/>
    <lineage>
        <taxon>Bacteria</taxon>
        <taxon>Bacillati</taxon>
        <taxon>Actinomycetota</taxon>
        <taxon>Actinomycetes</taxon>
        <taxon>Kitasatosporales</taxon>
        <taxon>Streptomycetaceae</taxon>
        <taxon>Kitasatospora</taxon>
    </lineage>
</organism>
<dbReference type="EMBL" id="JNBY01000126">
    <property type="protein sequence ID" value="KDN81996.1"/>
    <property type="molecule type" value="Genomic_DNA"/>
</dbReference>
<comment type="caution">
    <text evidence="2">The sequence shown here is derived from an EMBL/GenBank/DDBJ whole genome shotgun (WGS) entry which is preliminary data.</text>
</comment>
<feature type="region of interest" description="Disordered" evidence="1">
    <location>
        <begin position="36"/>
        <end position="56"/>
    </location>
</feature>
<protein>
    <submittedName>
        <fullName evidence="2">Uncharacterized protein</fullName>
    </submittedName>
</protein>
<evidence type="ECO:0000313" key="3">
    <source>
        <dbReference type="Proteomes" id="UP000027178"/>
    </source>
</evidence>
<sequence length="56" mass="6216">MGAPRPFRERRRPGGGGLLKRVHPRRRVLHRAMVRPRGHPAPGQGIALMPAAPRLP</sequence>
<reference evidence="2 3" key="1">
    <citation type="submission" date="2014-05" db="EMBL/GenBank/DDBJ databases">
        <title>Draft Genome Sequence of Kitasatospora cheerisanensis KCTC 2395.</title>
        <authorList>
            <person name="Nam D.H."/>
        </authorList>
    </citation>
    <scope>NUCLEOTIDE SEQUENCE [LARGE SCALE GENOMIC DNA]</scope>
    <source>
        <strain evidence="2 3">KCTC 2395</strain>
    </source>
</reference>
<dbReference type="PATRIC" id="fig|1348663.4.peg.5951"/>
<dbReference type="HOGENOM" id="CLU_3008294_0_0_11"/>
<gene>
    <name evidence="2" type="ORF">KCH_61500</name>
</gene>
<evidence type="ECO:0000256" key="1">
    <source>
        <dbReference type="SAM" id="MobiDB-lite"/>
    </source>
</evidence>
<evidence type="ECO:0000313" key="2">
    <source>
        <dbReference type="EMBL" id="KDN81996.1"/>
    </source>
</evidence>
<dbReference type="Proteomes" id="UP000027178">
    <property type="component" value="Unassembled WGS sequence"/>
</dbReference>